<proteinExistence type="predicted"/>
<evidence type="ECO:0000313" key="2">
    <source>
        <dbReference type="EMBL" id="RZC48979.1"/>
    </source>
</evidence>
<gene>
    <name evidence="2" type="ORF">C5167_017400</name>
</gene>
<dbReference type="AlphaFoldDB" id="A0A4Y7INC1"/>
<name>A0A4Y7INC1_PAPSO</name>
<sequence>MVETRRQSSRNSKKQKVESTSNISKKSVTEIHKSPKAVTGKHTIYCVDLLDLCDFQYMQSAKEVSKKCRMSILY</sequence>
<accession>A0A4Y7INC1</accession>
<evidence type="ECO:0000256" key="1">
    <source>
        <dbReference type="SAM" id="MobiDB-lite"/>
    </source>
</evidence>
<protein>
    <submittedName>
        <fullName evidence="2">Uncharacterized protein</fullName>
    </submittedName>
</protein>
<evidence type="ECO:0000313" key="3">
    <source>
        <dbReference type="Proteomes" id="UP000316621"/>
    </source>
</evidence>
<feature type="region of interest" description="Disordered" evidence="1">
    <location>
        <begin position="1"/>
        <end position="31"/>
    </location>
</feature>
<dbReference type="Gramene" id="RZC48979">
    <property type="protein sequence ID" value="RZC48979"/>
    <property type="gene ID" value="C5167_017400"/>
</dbReference>
<reference evidence="2 3" key="1">
    <citation type="journal article" date="2018" name="Science">
        <title>The opium poppy genome and morphinan production.</title>
        <authorList>
            <person name="Guo L."/>
            <person name="Winzer T."/>
            <person name="Yang X."/>
            <person name="Li Y."/>
            <person name="Ning Z."/>
            <person name="He Z."/>
            <person name="Teodor R."/>
            <person name="Lu Y."/>
            <person name="Bowser T.A."/>
            <person name="Graham I.A."/>
            <person name="Ye K."/>
        </authorList>
    </citation>
    <scope>NUCLEOTIDE SEQUENCE [LARGE SCALE GENOMIC DNA]</scope>
    <source>
        <strain evidence="3">cv. HN1</strain>
        <tissue evidence="2">Leaves</tissue>
    </source>
</reference>
<dbReference type="EMBL" id="CM010716">
    <property type="protein sequence ID" value="RZC48979.1"/>
    <property type="molecule type" value="Genomic_DNA"/>
</dbReference>
<organism evidence="2 3">
    <name type="scientific">Papaver somniferum</name>
    <name type="common">Opium poppy</name>
    <dbReference type="NCBI Taxonomy" id="3469"/>
    <lineage>
        <taxon>Eukaryota</taxon>
        <taxon>Viridiplantae</taxon>
        <taxon>Streptophyta</taxon>
        <taxon>Embryophyta</taxon>
        <taxon>Tracheophyta</taxon>
        <taxon>Spermatophyta</taxon>
        <taxon>Magnoliopsida</taxon>
        <taxon>Ranunculales</taxon>
        <taxon>Papaveraceae</taxon>
        <taxon>Papaveroideae</taxon>
        <taxon>Papaver</taxon>
    </lineage>
</organism>
<dbReference type="Proteomes" id="UP000316621">
    <property type="component" value="Chromosome 2"/>
</dbReference>
<keyword evidence="3" id="KW-1185">Reference proteome</keyword>